<keyword evidence="2" id="KW-0677">Repeat</keyword>
<evidence type="ECO:0000256" key="4">
    <source>
        <dbReference type="PROSITE-ProRule" id="PRU00703"/>
    </source>
</evidence>
<sequence length="372" mass="42677">MFADPNQILNRQANPNAFDHHKLKSPRYPLHFDDYSELLSSVVSLFKKQTNYDCMPTSSKVMVFDMDLPIREAFSIAARNDIVFATLWDSTKSQLVGMLTVTDLIDLLIHFHDQTNVIQEIITHKRIREWREMQNRTRPTFLVATTPSDTLWEAIELMQFKKIHRLPVISSKGALLHIITHSHLLAHLVQNVSFDAPVFRYSIEELGLGTYSNIVTMTRDTKVYEAVCVFAKRKVSAIPIVDNDGIVIDVFSRYDIVYIVRDHGDYHLDLTLAEALKMKPKIPVFTCTKTESFEKVLRHLASTRIHRLVCIDDDSKVVGIVSISDIFNFFMKAKVVGNDDEAMMSRSNSHTDVMFDDTLSEDLNLMADDNMF</sequence>
<dbReference type="SUPFAM" id="SSF54631">
    <property type="entry name" value="CBS-domain pair"/>
    <property type="match status" value="2"/>
</dbReference>
<evidence type="ECO:0000256" key="2">
    <source>
        <dbReference type="ARBA" id="ARBA00022737"/>
    </source>
</evidence>
<dbReference type="InterPro" id="IPR050511">
    <property type="entry name" value="AMPK_gamma/SDS23_families"/>
</dbReference>
<keyword evidence="3 4" id="KW-0129">CBS domain</keyword>
<gene>
    <name evidence="6" type="ORF">AKO1_004570</name>
</gene>
<feature type="domain" description="CBS" evidence="5">
    <location>
        <begin position="208"/>
        <end position="270"/>
    </location>
</feature>
<dbReference type="Pfam" id="PF00571">
    <property type="entry name" value="CBS"/>
    <property type="match status" value="4"/>
</dbReference>
<feature type="domain" description="CBS" evidence="5">
    <location>
        <begin position="278"/>
        <end position="341"/>
    </location>
</feature>
<organism evidence="6 7">
    <name type="scientific">Acrasis kona</name>
    <dbReference type="NCBI Taxonomy" id="1008807"/>
    <lineage>
        <taxon>Eukaryota</taxon>
        <taxon>Discoba</taxon>
        <taxon>Heterolobosea</taxon>
        <taxon>Tetramitia</taxon>
        <taxon>Eutetramitia</taxon>
        <taxon>Acrasidae</taxon>
        <taxon>Acrasis</taxon>
    </lineage>
</organism>
<dbReference type="AlphaFoldDB" id="A0AAW2Z5E5"/>
<dbReference type="EMBL" id="JAOPGA020000998">
    <property type="protein sequence ID" value="KAL0483877.1"/>
    <property type="molecule type" value="Genomic_DNA"/>
</dbReference>
<dbReference type="InterPro" id="IPR046342">
    <property type="entry name" value="CBS_dom_sf"/>
</dbReference>
<dbReference type="SMART" id="SM00116">
    <property type="entry name" value="CBS"/>
    <property type="match status" value="4"/>
</dbReference>
<dbReference type="InterPro" id="IPR000644">
    <property type="entry name" value="CBS_dom"/>
</dbReference>
<comment type="caution">
    <text evidence="6">The sequence shown here is derived from an EMBL/GenBank/DDBJ whole genome shotgun (WGS) entry which is preliminary data.</text>
</comment>
<dbReference type="PANTHER" id="PTHR13780">
    <property type="entry name" value="AMP-ACTIVATED PROTEIN KINASE, GAMMA REGULATORY SUBUNIT"/>
    <property type="match status" value="1"/>
</dbReference>
<protein>
    <submittedName>
        <fullName evidence="6">AMPK-gamma</fullName>
    </submittedName>
</protein>
<evidence type="ECO:0000256" key="3">
    <source>
        <dbReference type="ARBA" id="ARBA00023122"/>
    </source>
</evidence>
<comment type="similarity">
    <text evidence="1">Belongs to the 5'-AMP-activated protein kinase gamma subunit family.</text>
</comment>
<accession>A0AAW2Z5E5</accession>
<dbReference type="PROSITE" id="PS51371">
    <property type="entry name" value="CBS"/>
    <property type="match status" value="4"/>
</dbReference>
<dbReference type="PANTHER" id="PTHR13780:SF35">
    <property type="entry name" value="LD22662P"/>
    <property type="match status" value="1"/>
</dbReference>
<evidence type="ECO:0000313" key="7">
    <source>
        <dbReference type="Proteomes" id="UP001431209"/>
    </source>
</evidence>
<keyword evidence="7" id="KW-1185">Reference proteome</keyword>
<feature type="domain" description="CBS" evidence="5">
    <location>
        <begin position="55"/>
        <end position="114"/>
    </location>
</feature>
<name>A0AAW2Z5E5_9EUKA</name>
<evidence type="ECO:0000259" key="5">
    <source>
        <dbReference type="PROSITE" id="PS51371"/>
    </source>
</evidence>
<dbReference type="Proteomes" id="UP001431209">
    <property type="component" value="Unassembled WGS sequence"/>
</dbReference>
<evidence type="ECO:0000313" key="6">
    <source>
        <dbReference type="EMBL" id="KAL0483877.1"/>
    </source>
</evidence>
<proteinExistence type="inferred from homology"/>
<feature type="domain" description="CBS" evidence="5">
    <location>
        <begin position="137"/>
        <end position="194"/>
    </location>
</feature>
<reference evidence="6 7" key="1">
    <citation type="submission" date="2024-03" db="EMBL/GenBank/DDBJ databases">
        <title>The Acrasis kona genome and developmental transcriptomes reveal deep origins of eukaryotic multicellular pathways.</title>
        <authorList>
            <person name="Sheikh S."/>
            <person name="Fu C.-J."/>
            <person name="Brown M.W."/>
            <person name="Baldauf S.L."/>
        </authorList>
    </citation>
    <scope>NUCLEOTIDE SEQUENCE [LARGE SCALE GENOMIC DNA]</scope>
    <source>
        <strain evidence="6 7">ATCC MYA-3509</strain>
    </source>
</reference>
<evidence type="ECO:0000256" key="1">
    <source>
        <dbReference type="ARBA" id="ARBA00006750"/>
    </source>
</evidence>
<dbReference type="Gene3D" id="3.10.580.10">
    <property type="entry name" value="CBS-domain"/>
    <property type="match status" value="2"/>
</dbReference>